<dbReference type="EMBL" id="CP011127">
    <property type="protein sequence ID" value="AMU86818.1"/>
    <property type="molecule type" value="Genomic_DNA"/>
</dbReference>
<protein>
    <submittedName>
        <fullName evidence="2">Putative membrane protein</fullName>
    </submittedName>
</protein>
<feature type="transmembrane region" description="Helical" evidence="1">
    <location>
        <begin position="152"/>
        <end position="177"/>
    </location>
</feature>
<feature type="transmembrane region" description="Helical" evidence="1">
    <location>
        <begin position="89"/>
        <end position="108"/>
    </location>
</feature>
<dbReference type="AlphaFoldDB" id="A0A142VAJ8"/>
<dbReference type="Proteomes" id="UP000076394">
    <property type="component" value="Chromosome"/>
</dbReference>
<evidence type="ECO:0000313" key="2">
    <source>
        <dbReference type="EMBL" id="AMU86818.1"/>
    </source>
</evidence>
<dbReference type="PATRIC" id="fig|61435.8.peg.988"/>
<name>A0A142VAJ8_9CHLR</name>
<evidence type="ECO:0000313" key="3">
    <source>
        <dbReference type="Proteomes" id="UP000076394"/>
    </source>
</evidence>
<feature type="transmembrane region" description="Helical" evidence="1">
    <location>
        <begin position="120"/>
        <end position="140"/>
    </location>
</feature>
<feature type="transmembrane region" description="Helical" evidence="1">
    <location>
        <begin position="224"/>
        <end position="244"/>
    </location>
</feature>
<feature type="transmembrane region" description="Helical" evidence="1">
    <location>
        <begin position="250"/>
        <end position="273"/>
    </location>
</feature>
<evidence type="ECO:0000256" key="1">
    <source>
        <dbReference type="SAM" id="Phobius"/>
    </source>
</evidence>
<keyword evidence="1" id="KW-0812">Transmembrane</keyword>
<sequence>MKARLFDVRLILTDMSYLKNIKTYLTTYRWTWVLIGGLGLFLGAEQLIKLTHGTNFLPLLVVLGAFIMPVTFVVFIYERLPLANITIRWVLASFFVGGMIGLLMAGMLEYATGSSLSPAGLLRVGVIEEAAKLIFPLLLFWGGGFRAEANGVLFGVAAGMGFAALETMGYGVVSLIQSQGDINLLEQVLLFRGLLSPAGHAAWTGIVCAILWRQRAEYGRGPVNMAVIGAFILAVGLHIVWDIASGLNLPVVWAVIVLLTVAVLSLLLLIRAIRHARYQLRRGNSTV</sequence>
<dbReference type="GO" id="GO:0008233">
    <property type="term" value="F:peptidase activity"/>
    <property type="evidence" value="ECO:0007669"/>
    <property type="project" value="InterPro"/>
</dbReference>
<organism evidence="2 3">
    <name type="scientific">Dehalococcoides mccartyi</name>
    <dbReference type="NCBI Taxonomy" id="61435"/>
    <lineage>
        <taxon>Bacteria</taxon>
        <taxon>Bacillati</taxon>
        <taxon>Chloroflexota</taxon>
        <taxon>Dehalococcoidia</taxon>
        <taxon>Dehalococcoidales</taxon>
        <taxon>Dehalococcoidaceae</taxon>
        <taxon>Dehalococcoides</taxon>
    </lineage>
</organism>
<feature type="transmembrane region" description="Helical" evidence="1">
    <location>
        <begin position="56"/>
        <end position="77"/>
    </location>
</feature>
<keyword evidence="1" id="KW-1133">Transmembrane helix</keyword>
<dbReference type="Pfam" id="PF13367">
    <property type="entry name" value="PrsW-protease"/>
    <property type="match status" value="1"/>
</dbReference>
<keyword evidence="1" id="KW-0472">Membrane</keyword>
<proteinExistence type="predicted"/>
<feature type="transmembrane region" description="Helical" evidence="1">
    <location>
        <begin position="21"/>
        <end position="44"/>
    </location>
</feature>
<dbReference type="PANTHER" id="PTHR36844:SF1">
    <property type="entry name" value="PROTEASE PRSW"/>
    <property type="match status" value="1"/>
</dbReference>
<dbReference type="InterPro" id="IPR026898">
    <property type="entry name" value="PrsW"/>
</dbReference>
<feature type="transmembrane region" description="Helical" evidence="1">
    <location>
        <begin position="189"/>
        <end position="212"/>
    </location>
</feature>
<dbReference type="PANTHER" id="PTHR36844">
    <property type="entry name" value="PROTEASE PRSW"/>
    <property type="match status" value="1"/>
</dbReference>
<gene>
    <name evidence="2" type="ORF">Dm11a5_0992</name>
</gene>
<reference evidence="2 3" key="1">
    <citation type="submission" date="2015-03" db="EMBL/GenBank/DDBJ databases">
        <title>Genomic characterization of Dehalococcoides mccartyi strain 11a5, an unusal plasmid-containing chloroethene dechlorinator.</title>
        <authorList>
            <person name="Zhao S."/>
            <person name="Ding C."/>
            <person name="He J."/>
        </authorList>
    </citation>
    <scope>NUCLEOTIDE SEQUENCE [LARGE SCALE GENOMIC DNA]</scope>
    <source>
        <strain evidence="2 3">11a5</strain>
    </source>
</reference>
<accession>A0A142VAJ8</accession>